<dbReference type="Proteomes" id="UP000008801">
    <property type="component" value="Chromosome"/>
</dbReference>
<dbReference type="AlphaFoldDB" id="D4JFE0"/>
<dbReference type="HOGENOM" id="CLU_185977_0_0_9"/>
<accession>D4JFE0</accession>
<protein>
    <submittedName>
        <fullName evidence="1">Uncharacterized protein</fullName>
    </submittedName>
</protein>
<evidence type="ECO:0000313" key="1">
    <source>
        <dbReference type="EMBL" id="CBK88912.1"/>
    </source>
</evidence>
<evidence type="ECO:0000313" key="2">
    <source>
        <dbReference type="Proteomes" id="UP000008801"/>
    </source>
</evidence>
<gene>
    <name evidence="1" type="ORF">EC1_15780</name>
</gene>
<reference evidence="1 2" key="2">
    <citation type="submission" date="2010-03" db="EMBL/GenBank/DDBJ databases">
        <authorList>
            <person name="Pajon A."/>
        </authorList>
    </citation>
    <scope>NUCLEOTIDE SEQUENCE [LARGE SCALE GENOMIC DNA]</scope>
    <source>
        <strain evidence="1 2">T2-87</strain>
    </source>
</reference>
<dbReference type="EMBL" id="FP929041">
    <property type="protein sequence ID" value="CBK88912.1"/>
    <property type="molecule type" value="Genomic_DNA"/>
</dbReference>
<organism evidence="1 2">
    <name type="scientific">Faecalitalea cylindroides T2-87</name>
    <dbReference type="NCBI Taxonomy" id="717960"/>
    <lineage>
        <taxon>Bacteria</taxon>
        <taxon>Bacillati</taxon>
        <taxon>Bacillota</taxon>
        <taxon>Erysipelotrichia</taxon>
        <taxon>Erysipelotrichales</taxon>
        <taxon>Erysipelotrichaceae</taxon>
        <taxon>Faecalitalea</taxon>
    </lineage>
</organism>
<sequence>MTLRSFFFYWSYCLIHTMISFMMNLEKRVIEVKLKEGQKVYYLIGGFVESGHVIDLEKKPYGYIFRLDSYGGCEGQYTIDESQIGISVFLTEEEAKSHMHEQNRGFPAYC</sequence>
<name>D4JFE0_9FIRM</name>
<dbReference type="KEGG" id="euc:EC1_15780"/>
<reference evidence="1 2" key="1">
    <citation type="submission" date="2010-03" db="EMBL/GenBank/DDBJ databases">
        <title>The genome sequence of Eubacterium cylindroides T2-87.</title>
        <authorList>
            <consortium name="metaHIT consortium -- http://www.metahit.eu/"/>
            <person name="Pajon A."/>
            <person name="Turner K."/>
            <person name="Parkhill J."/>
            <person name="Duncan S."/>
            <person name="Flint H."/>
        </authorList>
    </citation>
    <scope>NUCLEOTIDE SEQUENCE [LARGE SCALE GENOMIC DNA]</scope>
    <source>
        <strain evidence="1 2">T2-87</strain>
    </source>
</reference>
<proteinExistence type="predicted"/>